<evidence type="ECO:0000313" key="3">
    <source>
        <dbReference type="Proteomes" id="UP000261023"/>
    </source>
</evidence>
<sequence length="334" mass="36012">MELTIGSAIFLTLLATFLFAFWYQALKHLGEYPLAGFVMWLYISSFITILAACRVLGAHDMPEGIFQEIQGKELAAFGVCLGGAAMTYGLIVSLIHMKEYGMIANQAISGTAGAILGVILTFVVGGLSPDVSLAMVLAAAAVLIGASVILQYSGMIKTGDRKKQGENESQQNMESLKKQNKMLIFSNILMMGYSIAYMLGTRSELHPKGFPALLCVLLLAIGSLFAALSYAAVSLTRHHQWRQALIPPNRIPIYMALGAGICHYGGNLMQIYALPLLSAPVSNLLLKTSSLWTYLWGVVYGEYKGAVLKSKIFLAAGIGAYAVGILLLTYALYC</sequence>
<feature type="transmembrane region" description="Helical" evidence="1">
    <location>
        <begin position="211"/>
        <end position="233"/>
    </location>
</feature>
<evidence type="ECO:0000256" key="1">
    <source>
        <dbReference type="SAM" id="Phobius"/>
    </source>
</evidence>
<feature type="transmembrane region" description="Helical" evidence="1">
    <location>
        <begin position="37"/>
        <end position="59"/>
    </location>
</feature>
<protein>
    <submittedName>
        <fullName evidence="2">Uncharacterized protein</fullName>
    </submittedName>
</protein>
<feature type="transmembrane region" description="Helical" evidence="1">
    <location>
        <begin position="74"/>
        <end position="95"/>
    </location>
</feature>
<comment type="caution">
    <text evidence="2">The sequence shown here is derived from an EMBL/GenBank/DDBJ whole genome shotgun (WGS) entry which is preliminary data.</text>
</comment>
<dbReference type="Proteomes" id="UP000261023">
    <property type="component" value="Unassembled WGS sequence"/>
</dbReference>
<feature type="transmembrane region" description="Helical" evidence="1">
    <location>
        <begin position="133"/>
        <end position="153"/>
    </location>
</feature>
<evidence type="ECO:0000313" key="2">
    <source>
        <dbReference type="EMBL" id="RGD67736.1"/>
    </source>
</evidence>
<accession>A0A3E3DFE0</accession>
<feature type="transmembrane region" description="Helical" evidence="1">
    <location>
        <begin position="6"/>
        <end position="25"/>
    </location>
</feature>
<dbReference type="RefSeq" id="WP_025530947.1">
    <property type="nucleotide sequence ID" value="NZ_QTJW01000022.1"/>
</dbReference>
<feature type="transmembrane region" description="Helical" evidence="1">
    <location>
        <begin position="312"/>
        <end position="333"/>
    </location>
</feature>
<dbReference type="OrthoDB" id="2087655at2"/>
<keyword evidence="1" id="KW-0472">Membrane</keyword>
<name>A0A3E3DFE0_9FIRM</name>
<organism evidence="2 3">
    <name type="scientific">Hungatella hathewayi</name>
    <dbReference type="NCBI Taxonomy" id="154046"/>
    <lineage>
        <taxon>Bacteria</taxon>
        <taxon>Bacillati</taxon>
        <taxon>Bacillota</taxon>
        <taxon>Clostridia</taxon>
        <taxon>Lachnospirales</taxon>
        <taxon>Lachnospiraceae</taxon>
        <taxon>Hungatella</taxon>
    </lineage>
</organism>
<gene>
    <name evidence="2" type="ORF">DWX31_25820</name>
</gene>
<dbReference type="EMBL" id="QTJW01000022">
    <property type="protein sequence ID" value="RGD67736.1"/>
    <property type="molecule type" value="Genomic_DNA"/>
</dbReference>
<dbReference type="AlphaFoldDB" id="A0A3E3DFE0"/>
<proteinExistence type="predicted"/>
<feature type="transmembrane region" description="Helical" evidence="1">
    <location>
        <begin position="182"/>
        <end position="199"/>
    </location>
</feature>
<reference evidence="2 3" key="1">
    <citation type="submission" date="2018-08" db="EMBL/GenBank/DDBJ databases">
        <title>A genome reference for cultivated species of the human gut microbiota.</title>
        <authorList>
            <person name="Zou Y."/>
            <person name="Xue W."/>
            <person name="Luo G."/>
        </authorList>
    </citation>
    <scope>NUCLEOTIDE SEQUENCE [LARGE SCALE GENOMIC DNA]</scope>
    <source>
        <strain evidence="2 3">AF19-13AC</strain>
    </source>
</reference>
<feature type="transmembrane region" description="Helical" evidence="1">
    <location>
        <begin position="253"/>
        <end position="272"/>
    </location>
</feature>
<keyword evidence="1" id="KW-0812">Transmembrane</keyword>
<feature type="transmembrane region" description="Helical" evidence="1">
    <location>
        <begin position="107"/>
        <end position="127"/>
    </location>
</feature>
<keyword evidence="1" id="KW-1133">Transmembrane helix</keyword>